<name>A0A482W7H9_ASBVE</name>
<keyword evidence="9 12" id="KW-0333">Golgi apparatus</keyword>
<accession>A0A482W7H9</accession>
<keyword evidence="7" id="KW-0735">Signal-anchor</keyword>
<evidence type="ECO:0000256" key="6">
    <source>
        <dbReference type="ARBA" id="ARBA00022692"/>
    </source>
</evidence>
<evidence type="ECO:0000313" key="15">
    <source>
        <dbReference type="EMBL" id="RZC40759.1"/>
    </source>
</evidence>
<evidence type="ECO:0000256" key="2">
    <source>
        <dbReference type="ARBA" id="ARBA00004922"/>
    </source>
</evidence>
<feature type="domain" description="Fucosyltransferase N-terminal" evidence="14">
    <location>
        <begin position="91"/>
        <end position="208"/>
    </location>
</feature>
<sequence length="419" mass="48998">MAIAITNRKWFIFLATAIITTIFVMSINNRSNYRPILYEKQSIPLTDPESRKPPTSKNWRGLSDEEIKKLSVLGRKLYLDEDPPPVQNPNKKYRILMWKYGKTIENRHLKNFGAERINPWEDCSVSNCEITYADEDIKTADIVIFHMHRMKSGDLPKKRGSSDQIWAFLTDESPNHTFLAKNNLTNYNGVFNWSMTYRMDSDIPVPYGRTILRKTPPTEDLTIIKRKDVLVAILGSNCGGKNKRWDYVKELKKHIPVDTYGGCGTLKTCPGHFKSNCRDIDDYLFYLAFENSNCDEYVTEKLWWNAYEKNSIPIVMGATKEGYKKLLPPNSYLNIDDYAKPKDLATHIFYLNSTGKYLDYFTWKRDYQVLNEHGYFQSKSYHYCRVCEALNYNEKNKKVYGNLTQFWSVDRDCHPAWNA</sequence>
<evidence type="ECO:0000313" key="16">
    <source>
        <dbReference type="Proteomes" id="UP000292052"/>
    </source>
</evidence>
<dbReference type="InterPro" id="IPR038577">
    <property type="entry name" value="GT10-like_C_sf"/>
</dbReference>
<dbReference type="Pfam" id="PF17039">
    <property type="entry name" value="Glyco_tran_10_N"/>
    <property type="match status" value="1"/>
</dbReference>
<evidence type="ECO:0000256" key="11">
    <source>
        <dbReference type="ARBA" id="ARBA00023180"/>
    </source>
</evidence>
<keyword evidence="16" id="KW-1185">Reference proteome</keyword>
<feature type="transmembrane region" description="Helical" evidence="12">
    <location>
        <begin position="10"/>
        <end position="27"/>
    </location>
</feature>
<evidence type="ECO:0000256" key="5">
    <source>
        <dbReference type="ARBA" id="ARBA00022679"/>
    </source>
</evidence>
<dbReference type="Pfam" id="PF00852">
    <property type="entry name" value="Glyco_transf_10"/>
    <property type="match status" value="1"/>
</dbReference>
<dbReference type="SUPFAM" id="SSF53756">
    <property type="entry name" value="UDP-Glycosyltransferase/glycogen phosphorylase"/>
    <property type="match status" value="1"/>
</dbReference>
<evidence type="ECO:0000256" key="4">
    <source>
        <dbReference type="ARBA" id="ARBA00022676"/>
    </source>
</evidence>
<feature type="non-terminal residue" evidence="15">
    <location>
        <position position="419"/>
    </location>
</feature>
<gene>
    <name evidence="15" type="ORF">BDFB_008493</name>
</gene>
<comment type="pathway">
    <text evidence="2">Protein modification; protein glycosylation.</text>
</comment>
<keyword evidence="4 12" id="KW-0328">Glycosyltransferase</keyword>
<comment type="caution">
    <text evidence="15">The sequence shown here is derived from an EMBL/GenBank/DDBJ whole genome shotgun (WGS) entry which is preliminary data.</text>
</comment>
<evidence type="ECO:0000256" key="9">
    <source>
        <dbReference type="ARBA" id="ARBA00023034"/>
    </source>
</evidence>
<evidence type="ECO:0000259" key="14">
    <source>
        <dbReference type="Pfam" id="PF17039"/>
    </source>
</evidence>
<dbReference type="Gene3D" id="3.40.50.11660">
    <property type="entry name" value="Glycosyl transferase family 10, C-terminal domain"/>
    <property type="match status" value="1"/>
</dbReference>
<dbReference type="EC" id="2.4.1.-" evidence="12"/>
<dbReference type="AlphaFoldDB" id="A0A482W7H9"/>
<reference evidence="15 16" key="1">
    <citation type="submission" date="2017-03" db="EMBL/GenBank/DDBJ databases">
        <title>Genome of the blue death feigning beetle - Asbolus verrucosus.</title>
        <authorList>
            <person name="Rider S.D."/>
        </authorList>
    </citation>
    <scope>NUCLEOTIDE SEQUENCE [LARGE SCALE GENOMIC DNA]</scope>
    <source>
        <strain evidence="15">Butters</strain>
        <tissue evidence="15">Head and leg muscle</tissue>
    </source>
</reference>
<dbReference type="PANTHER" id="PTHR48438:SF1">
    <property type="entry name" value="ALPHA-(1,3)-FUCOSYLTRANSFERASE C-RELATED"/>
    <property type="match status" value="1"/>
</dbReference>
<evidence type="ECO:0000256" key="8">
    <source>
        <dbReference type="ARBA" id="ARBA00022989"/>
    </source>
</evidence>
<dbReference type="InterPro" id="IPR031481">
    <property type="entry name" value="Glyco_tran_10_N"/>
</dbReference>
<evidence type="ECO:0000259" key="13">
    <source>
        <dbReference type="Pfam" id="PF00852"/>
    </source>
</evidence>
<evidence type="ECO:0000256" key="1">
    <source>
        <dbReference type="ARBA" id="ARBA00004447"/>
    </source>
</evidence>
<dbReference type="PANTHER" id="PTHR48438">
    <property type="entry name" value="ALPHA-(1,3)-FUCOSYLTRANSFERASE C-RELATED"/>
    <property type="match status" value="1"/>
</dbReference>
<keyword evidence="10 12" id="KW-0472">Membrane</keyword>
<keyword evidence="8 12" id="KW-1133">Transmembrane helix</keyword>
<dbReference type="InterPro" id="IPR001503">
    <property type="entry name" value="Glyco_trans_10"/>
</dbReference>
<evidence type="ECO:0000256" key="7">
    <source>
        <dbReference type="ARBA" id="ARBA00022968"/>
    </source>
</evidence>
<dbReference type="GO" id="GO:0032580">
    <property type="term" value="C:Golgi cisterna membrane"/>
    <property type="evidence" value="ECO:0007669"/>
    <property type="project" value="UniProtKB-SubCell"/>
</dbReference>
<keyword evidence="5 12" id="KW-0808">Transferase</keyword>
<keyword evidence="6 12" id="KW-0812">Transmembrane</keyword>
<dbReference type="InterPro" id="IPR055270">
    <property type="entry name" value="Glyco_tran_10_C"/>
</dbReference>
<feature type="domain" description="Fucosyltransferase C-terminal" evidence="13">
    <location>
        <begin position="225"/>
        <end position="405"/>
    </location>
</feature>
<proteinExistence type="inferred from homology"/>
<evidence type="ECO:0000256" key="3">
    <source>
        <dbReference type="ARBA" id="ARBA00008919"/>
    </source>
</evidence>
<comment type="similarity">
    <text evidence="3 12">Belongs to the glycosyltransferase 10 family.</text>
</comment>
<protein>
    <recommendedName>
        <fullName evidence="12">Fucosyltransferase</fullName>
        <ecNumber evidence="12">2.4.1.-</ecNumber>
    </recommendedName>
</protein>
<dbReference type="GO" id="GO:0008417">
    <property type="term" value="F:fucosyltransferase activity"/>
    <property type="evidence" value="ECO:0007669"/>
    <property type="project" value="InterPro"/>
</dbReference>
<keyword evidence="11" id="KW-0325">Glycoprotein</keyword>
<dbReference type="Proteomes" id="UP000292052">
    <property type="component" value="Unassembled WGS sequence"/>
</dbReference>
<comment type="subcellular location">
    <subcellularLocation>
        <location evidence="1 12">Golgi apparatus</location>
        <location evidence="1 12">Golgi stack membrane</location>
        <topology evidence="1 12">Single-pass type II membrane protein</topology>
    </subcellularLocation>
</comment>
<organism evidence="15 16">
    <name type="scientific">Asbolus verrucosus</name>
    <name type="common">Desert ironclad beetle</name>
    <dbReference type="NCBI Taxonomy" id="1661398"/>
    <lineage>
        <taxon>Eukaryota</taxon>
        <taxon>Metazoa</taxon>
        <taxon>Ecdysozoa</taxon>
        <taxon>Arthropoda</taxon>
        <taxon>Hexapoda</taxon>
        <taxon>Insecta</taxon>
        <taxon>Pterygota</taxon>
        <taxon>Neoptera</taxon>
        <taxon>Endopterygota</taxon>
        <taxon>Coleoptera</taxon>
        <taxon>Polyphaga</taxon>
        <taxon>Cucujiformia</taxon>
        <taxon>Tenebrionidae</taxon>
        <taxon>Pimeliinae</taxon>
        <taxon>Asbolus</taxon>
    </lineage>
</organism>
<dbReference type="STRING" id="1661398.A0A482W7H9"/>
<evidence type="ECO:0000256" key="12">
    <source>
        <dbReference type="RuleBase" id="RU003832"/>
    </source>
</evidence>
<evidence type="ECO:0000256" key="10">
    <source>
        <dbReference type="ARBA" id="ARBA00023136"/>
    </source>
</evidence>
<dbReference type="EMBL" id="QDEB01023376">
    <property type="protein sequence ID" value="RZC40759.1"/>
    <property type="molecule type" value="Genomic_DNA"/>
</dbReference>
<dbReference type="UniPathway" id="UPA00378"/>
<dbReference type="OrthoDB" id="427096at2759"/>
<dbReference type="FunFam" id="3.40.50.11660:FF:000004">
    <property type="entry name" value="Glycoprotein 3-alpha-L-fucosyltransferase A"/>
    <property type="match status" value="1"/>
</dbReference>